<dbReference type="AlphaFoldDB" id="A0A3S2M098"/>
<protein>
    <recommendedName>
        <fullName evidence="3">Glycosyltransferase family 92 protein</fullName>
    </recommendedName>
</protein>
<evidence type="ECO:0000313" key="1">
    <source>
        <dbReference type="EMBL" id="RVE65184.1"/>
    </source>
</evidence>
<proteinExistence type="predicted"/>
<accession>A0A3S2M098</accession>
<keyword evidence="2" id="KW-1185">Reference proteome</keyword>
<dbReference type="EMBL" id="CM012449">
    <property type="protein sequence ID" value="RVE65184.1"/>
    <property type="molecule type" value="Genomic_DNA"/>
</dbReference>
<reference evidence="1 2" key="1">
    <citation type="submission" date="2018-11" db="EMBL/GenBank/DDBJ databases">
        <authorList>
            <person name="Lopez-Roques C."/>
            <person name="Donnadieu C."/>
            <person name="Bouchez O."/>
            <person name="Klopp C."/>
            <person name="Cabau C."/>
            <person name="Zahm M."/>
        </authorList>
    </citation>
    <scope>NUCLEOTIDE SEQUENCE [LARGE SCALE GENOMIC DNA]</scope>
    <source>
        <strain evidence="1">RS831</strain>
        <tissue evidence="1">Whole body</tissue>
    </source>
</reference>
<dbReference type="OrthoDB" id="2526284at2759"/>
<evidence type="ECO:0000313" key="2">
    <source>
        <dbReference type="Proteomes" id="UP000283210"/>
    </source>
</evidence>
<evidence type="ECO:0008006" key="3">
    <source>
        <dbReference type="Google" id="ProtNLM"/>
    </source>
</evidence>
<sequence length="162" mass="18533">MLLFPSQWVELLPVLEKTYGANKCYMFQNNVFPKDVVLPPPPFAKAAPSQELWKNVSGVNILDHLYQEPLTPELQYIQFKIIVNPRAVFSTSVHGVLKSQKGCVWVNRSIARMYHTRDKRLPELQPSQLLYDDRLLSYSAPLVETVNAVLRENGLLPAQDKL</sequence>
<dbReference type="Proteomes" id="UP000283210">
    <property type="component" value="Chromosome 13"/>
</dbReference>
<name>A0A3S2M098_ORYJA</name>
<gene>
    <name evidence="1" type="ORF">OJAV_G00134170</name>
</gene>
<organism evidence="1 2">
    <name type="scientific">Oryzias javanicus</name>
    <name type="common">Javanese ricefish</name>
    <name type="synonym">Aplocheilus javanicus</name>
    <dbReference type="NCBI Taxonomy" id="123683"/>
    <lineage>
        <taxon>Eukaryota</taxon>
        <taxon>Metazoa</taxon>
        <taxon>Chordata</taxon>
        <taxon>Craniata</taxon>
        <taxon>Vertebrata</taxon>
        <taxon>Euteleostomi</taxon>
        <taxon>Actinopterygii</taxon>
        <taxon>Neopterygii</taxon>
        <taxon>Teleostei</taxon>
        <taxon>Neoteleostei</taxon>
        <taxon>Acanthomorphata</taxon>
        <taxon>Ovalentaria</taxon>
        <taxon>Atherinomorphae</taxon>
        <taxon>Beloniformes</taxon>
        <taxon>Adrianichthyidae</taxon>
        <taxon>Oryziinae</taxon>
        <taxon>Oryzias</taxon>
    </lineage>
</organism>
<reference evidence="1 2" key="2">
    <citation type="submission" date="2019-01" db="EMBL/GenBank/DDBJ databases">
        <title>A chromosome length genome reference of the Java medaka (oryzias javanicus).</title>
        <authorList>
            <person name="Herpin A."/>
            <person name="Takehana Y."/>
            <person name="Naruse K."/>
            <person name="Ansai S."/>
            <person name="Kawaguchi M."/>
        </authorList>
    </citation>
    <scope>NUCLEOTIDE SEQUENCE [LARGE SCALE GENOMIC DNA]</scope>
    <source>
        <strain evidence="1">RS831</strain>
        <tissue evidence="1">Whole body</tissue>
    </source>
</reference>